<evidence type="ECO:0000313" key="12">
    <source>
        <dbReference type="EMBL" id="KAH0500569.1"/>
    </source>
</evidence>
<keyword evidence="4" id="KW-0963">Cytoplasm</keyword>
<feature type="region of interest" description="Disordered" evidence="10">
    <location>
        <begin position="469"/>
        <end position="488"/>
    </location>
</feature>
<evidence type="ECO:0000256" key="2">
    <source>
        <dbReference type="ARBA" id="ARBA00004371"/>
    </source>
</evidence>
<dbReference type="GO" id="GO:0006979">
    <property type="term" value="P:response to oxidative stress"/>
    <property type="evidence" value="ECO:0007669"/>
    <property type="project" value="TreeGrafter"/>
</dbReference>
<dbReference type="EMBL" id="JAATJU010027300">
    <property type="protein sequence ID" value="KAH0500569.1"/>
    <property type="molecule type" value="Genomic_DNA"/>
</dbReference>
<reference evidence="12" key="1">
    <citation type="submission" date="2020-03" db="EMBL/GenBank/DDBJ databases">
        <title>Studies in the Genomics of Life Span.</title>
        <authorList>
            <person name="Glass D."/>
        </authorList>
    </citation>
    <scope>NUCLEOTIDE SEQUENCE</scope>
    <source>
        <strain evidence="12">LTLLF</strain>
        <tissue evidence="12">Muscle</tissue>
    </source>
</reference>
<accession>A0A8J6FXR8</accession>
<dbReference type="PROSITE" id="PS51886">
    <property type="entry name" value="TLDC"/>
    <property type="match status" value="1"/>
</dbReference>
<proteinExistence type="predicted"/>
<feature type="compositionally biased region" description="Basic and acidic residues" evidence="10">
    <location>
        <begin position="475"/>
        <end position="488"/>
    </location>
</feature>
<dbReference type="GO" id="GO:0031929">
    <property type="term" value="P:TOR signaling"/>
    <property type="evidence" value="ECO:0007669"/>
    <property type="project" value="TreeGrafter"/>
</dbReference>
<dbReference type="PANTHER" id="PTHR23354:SF131">
    <property type="entry name" value="MTOR-ASSOCIATED PROTEIN MEAK7"/>
    <property type="match status" value="1"/>
</dbReference>
<evidence type="ECO:0000256" key="4">
    <source>
        <dbReference type="ARBA" id="ARBA00022490"/>
    </source>
</evidence>
<keyword evidence="5" id="KW-0472">Membrane</keyword>
<evidence type="ECO:0000256" key="8">
    <source>
        <dbReference type="ARBA" id="ARBA00041780"/>
    </source>
</evidence>
<dbReference type="GO" id="GO:1900408">
    <property type="term" value="P:negative regulation of cellular response to oxidative stress"/>
    <property type="evidence" value="ECO:0007669"/>
    <property type="project" value="UniProtKB-ARBA"/>
</dbReference>
<evidence type="ECO:0000256" key="6">
    <source>
        <dbReference type="ARBA" id="ARBA00023228"/>
    </source>
</evidence>
<sequence>MASRPSASSRTLCCSPPPQPALAWALAAEVHFHIPLIPPGCDDSEPVNNRELQRPGKMGNAKSLSSQKMGSKFLPEEQAESHVKEALPPVMVTRLYKGMWRVKAIHKAQGGKRNVSREQFTVFLSHLLKGSFEEKGRMVMKMILTAEGPVTARDVQKFTEELVTSVVHVLTHRHELRGWTGRKSTVSPISVHAMAAQLLSEMKFQGKYGHKFRGPQCLDQVCDQAVIEDWVFHVPHVGLFLSVVIHRGLCLLNSSVDLSTLVPERHVDKGQPFESILDVLPVIYLNSHLATDQQHRWRLLFSTQLHGQSFSQLCSRITHQGPCLVVLEDRDGYVFGGFASRSWEVKPQFQGDNKCFLFSITPSMATYTYTGYNDHFMYLNHGQQTMPNGLGMGGQHHYFGLWVAADFGKGHSKAKPTCTTYNSPQLSAQEDFQFDKMEVWGLGDVLETCLVKNKKSILDSDPAAQSLLEISGRTRHSEGLREVPEEDD</sequence>
<comment type="subcellular location">
    <subcellularLocation>
        <location evidence="3">Cytoplasm</location>
    </subcellularLocation>
    <subcellularLocation>
        <location evidence="2">Lysosome</location>
    </subcellularLocation>
    <subcellularLocation>
        <location evidence="1">Membrane</location>
    </subcellularLocation>
</comment>
<dbReference type="GO" id="GO:0005634">
    <property type="term" value="C:nucleus"/>
    <property type="evidence" value="ECO:0007669"/>
    <property type="project" value="TreeGrafter"/>
</dbReference>
<evidence type="ECO:0000256" key="5">
    <source>
        <dbReference type="ARBA" id="ARBA00023136"/>
    </source>
</evidence>
<evidence type="ECO:0000256" key="9">
    <source>
        <dbReference type="ARBA" id="ARBA00042134"/>
    </source>
</evidence>
<evidence type="ECO:0000256" key="1">
    <source>
        <dbReference type="ARBA" id="ARBA00004370"/>
    </source>
</evidence>
<evidence type="ECO:0000256" key="10">
    <source>
        <dbReference type="SAM" id="MobiDB-lite"/>
    </source>
</evidence>
<comment type="caution">
    <text evidence="12">The sequence shown here is derived from an EMBL/GenBank/DDBJ whole genome shotgun (WGS) entry which is preliminary data.</text>
</comment>
<protein>
    <recommendedName>
        <fullName evidence="7">MTOR-associated protein MEAK7</fullName>
    </recommendedName>
    <alternativeName>
        <fullName evidence="9">TBC/LysM-associated domain-containing protein 1</fullName>
    </alternativeName>
    <alternativeName>
        <fullName evidence="8">TLD domain-containing protein 1</fullName>
    </alternativeName>
</protein>
<feature type="domain" description="TLDc" evidence="11">
    <location>
        <begin position="275"/>
        <end position="443"/>
    </location>
</feature>
<dbReference type="Proteomes" id="UP000710432">
    <property type="component" value="Unassembled WGS sequence"/>
</dbReference>
<keyword evidence="6" id="KW-0458">Lysosome</keyword>
<gene>
    <name evidence="12" type="ORF">LTLLF_107580</name>
</gene>
<evidence type="ECO:0000256" key="7">
    <source>
        <dbReference type="ARBA" id="ARBA00039594"/>
    </source>
</evidence>
<dbReference type="AlphaFoldDB" id="A0A8J6FXR8"/>
<dbReference type="GO" id="GO:0016020">
    <property type="term" value="C:membrane"/>
    <property type="evidence" value="ECO:0007669"/>
    <property type="project" value="UniProtKB-SubCell"/>
</dbReference>
<name>A0A8J6FXR8_MICOH</name>
<dbReference type="PANTHER" id="PTHR23354">
    <property type="entry name" value="NUCLEOLAR PROTEIN 7/ESTROGEN RECEPTOR COACTIVATOR-RELATED"/>
    <property type="match status" value="1"/>
</dbReference>
<evidence type="ECO:0000259" key="11">
    <source>
        <dbReference type="PROSITE" id="PS51886"/>
    </source>
</evidence>
<evidence type="ECO:0000313" key="13">
    <source>
        <dbReference type="Proteomes" id="UP000710432"/>
    </source>
</evidence>
<feature type="region of interest" description="Disordered" evidence="10">
    <location>
        <begin position="42"/>
        <end position="75"/>
    </location>
</feature>
<organism evidence="12 13">
    <name type="scientific">Microtus ochrogaster</name>
    <name type="common">Prairie vole</name>
    <dbReference type="NCBI Taxonomy" id="79684"/>
    <lineage>
        <taxon>Eukaryota</taxon>
        <taxon>Metazoa</taxon>
        <taxon>Chordata</taxon>
        <taxon>Craniata</taxon>
        <taxon>Vertebrata</taxon>
        <taxon>Euteleostomi</taxon>
        <taxon>Mammalia</taxon>
        <taxon>Eutheria</taxon>
        <taxon>Euarchontoglires</taxon>
        <taxon>Glires</taxon>
        <taxon>Rodentia</taxon>
        <taxon>Myomorpha</taxon>
        <taxon>Muroidea</taxon>
        <taxon>Cricetidae</taxon>
        <taxon>Arvicolinae</taxon>
        <taxon>Microtus</taxon>
    </lineage>
</organism>
<evidence type="ECO:0000256" key="3">
    <source>
        <dbReference type="ARBA" id="ARBA00004496"/>
    </source>
</evidence>
<dbReference type="GO" id="GO:0005764">
    <property type="term" value="C:lysosome"/>
    <property type="evidence" value="ECO:0007669"/>
    <property type="project" value="UniProtKB-SubCell"/>
</dbReference>
<dbReference type="InterPro" id="IPR006571">
    <property type="entry name" value="TLDc_dom"/>
</dbReference>
<dbReference type="Pfam" id="PF07534">
    <property type="entry name" value="TLD"/>
    <property type="match status" value="1"/>
</dbReference>
<dbReference type="SMART" id="SM00584">
    <property type="entry name" value="TLDc"/>
    <property type="match status" value="1"/>
</dbReference>